<evidence type="ECO:0000256" key="7">
    <source>
        <dbReference type="ARBA" id="ARBA00023136"/>
    </source>
</evidence>
<gene>
    <name evidence="12" type="ORF">QTG54_001062</name>
</gene>
<feature type="domain" description="ABC transporter" evidence="10">
    <location>
        <begin position="537"/>
        <end position="796"/>
    </location>
</feature>
<organism evidence="12 13">
    <name type="scientific">Skeletonema marinoi</name>
    <dbReference type="NCBI Taxonomy" id="267567"/>
    <lineage>
        <taxon>Eukaryota</taxon>
        <taxon>Sar</taxon>
        <taxon>Stramenopiles</taxon>
        <taxon>Ochrophyta</taxon>
        <taxon>Bacillariophyta</taxon>
        <taxon>Coscinodiscophyceae</taxon>
        <taxon>Thalassiosirophycidae</taxon>
        <taxon>Thalassiosirales</taxon>
        <taxon>Skeletonemataceae</taxon>
        <taxon>Skeletonema</taxon>
        <taxon>Skeletonema marinoi-dohrnii complex</taxon>
    </lineage>
</organism>
<dbReference type="PROSITE" id="PS50893">
    <property type="entry name" value="ABC_TRANSPORTER_2"/>
    <property type="match status" value="1"/>
</dbReference>
<keyword evidence="4" id="KW-0547">Nucleotide-binding</keyword>
<dbReference type="GO" id="GO:0016887">
    <property type="term" value="F:ATP hydrolysis activity"/>
    <property type="evidence" value="ECO:0007669"/>
    <property type="project" value="InterPro"/>
</dbReference>
<dbReference type="PANTHER" id="PTHR11384">
    <property type="entry name" value="ATP-BINDING CASSETTE, SUB-FAMILY D MEMBER"/>
    <property type="match status" value="1"/>
</dbReference>
<dbReference type="AlphaFoldDB" id="A0AAD8YMJ9"/>
<keyword evidence="7 9" id="KW-0472">Membrane</keyword>
<evidence type="ECO:0000313" key="12">
    <source>
        <dbReference type="EMBL" id="KAK1749123.1"/>
    </source>
</evidence>
<feature type="region of interest" description="Disordered" evidence="8">
    <location>
        <begin position="98"/>
        <end position="129"/>
    </location>
</feature>
<dbReference type="Pfam" id="PF00005">
    <property type="entry name" value="ABC_tran"/>
    <property type="match status" value="1"/>
</dbReference>
<evidence type="ECO:0000256" key="6">
    <source>
        <dbReference type="ARBA" id="ARBA00022989"/>
    </source>
</evidence>
<dbReference type="InterPro" id="IPR011527">
    <property type="entry name" value="ABC1_TM_dom"/>
</dbReference>
<evidence type="ECO:0000256" key="3">
    <source>
        <dbReference type="ARBA" id="ARBA00022692"/>
    </source>
</evidence>
<dbReference type="SUPFAM" id="SSF52540">
    <property type="entry name" value="P-loop containing nucleoside triphosphate hydrolases"/>
    <property type="match status" value="1"/>
</dbReference>
<sequence length="802" mass="89504">MEMGAELVSATQHHVDYRCHIKYAITSLLLLLITTKTKMNLLRVVVFAYQLLLATAWGSNNVGGGIAGVASSTSGRRHYVAAAKFALPPHYQRSQNKFQLNSVPNGGGENELNGDGKDDDNISNTNNEENNMTLEKASELIGTFWSMAYPYYKESQPGRRLFYGMIVLLIMNSSVSVAFSYISKDFWNALSTKDTVEFYNMMTKFGAALVVGAPVAVLYRFQREQLAVHWREWMTDRTLQLYNSNRVYYALERDFFASGKESEGENGSKGGATLIDNPDQRITEDVRTFTAFSLQLFIELARSMIDLVSFSFILYSIQPQLFATIIGYAAFGTVTTSLLGRSLLPLNFLKLRTEADLRYLLVRIRENAESIAFYGGEDVEGKEVSTRLRKVVDNKREINVKQRNLELFTTCYNYFVQIVPVAVVAPQYFAGSIQLGVISQSVGAFNHILNDLSVIVNDFEQLSSFSAGIERLSTFLTAMRDADPSRSSEDTLLALPAEFNATSIDDEPVKEEAEISNESIQLNLQKMPFTNGDNVLMQINQLRLNTPDRNRVLIDNLDLTIREGQHLLIVGSSGCGKSSLLRAIAGLWTAGSGSITRVTDDEVYFLPQRPYCALGSLKDQLLYPSTESLNADDYPDGHRLSRSHLLRQSLTDQDLLDVLDMVDLHELPYRFGDGDPIKGLNEVLDWGNTLSLGEQQRLAFGRLVVNKPRLVICDEATSALDVASEAKMYSLLRNMAQKDLKRGEDNKVALSPSGLTFISVGHRPSLLAYHDIKLRLNGGADYDVTQIEKQSVLPQSLTSNFM</sequence>
<dbReference type="InterPro" id="IPR003593">
    <property type="entry name" value="AAA+_ATPase"/>
</dbReference>
<evidence type="ECO:0000313" key="13">
    <source>
        <dbReference type="Proteomes" id="UP001224775"/>
    </source>
</evidence>
<dbReference type="EMBL" id="JATAAI010000001">
    <property type="protein sequence ID" value="KAK1749123.1"/>
    <property type="molecule type" value="Genomic_DNA"/>
</dbReference>
<evidence type="ECO:0000256" key="4">
    <source>
        <dbReference type="ARBA" id="ARBA00022741"/>
    </source>
</evidence>
<dbReference type="InterPro" id="IPR003439">
    <property type="entry name" value="ABC_transporter-like_ATP-bd"/>
</dbReference>
<dbReference type="InterPro" id="IPR027417">
    <property type="entry name" value="P-loop_NTPase"/>
</dbReference>
<feature type="domain" description="ABC transmembrane type-1" evidence="11">
    <location>
        <begin position="164"/>
        <end position="464"/>
    </location>
</feature>
<dbReference type="Gene3D" id="1.20.1560.10">
    <property type="entry name" value="ABC transporter type 1, transmembrane domain"/>
    <property type="match status" value="1"/>
</dbReference>
<feature type="transmembrane region" description="Helical" evidence="9">
    <location>
        <begin position="202"/>
        <end position="221"/>
    </location>
</feature>
<evidence type="ECO:0000256" key="8">
    <source>
        <dbReference type="SAM" id="MobiDB-lite"/>
    </source>
</evidence>
<keyword evidence="5" id="KW-0067">ATP-binding</keyword>
<reference evidence="12" key="1">
    <citation type="submission" date="2023-06" db="EMBL/GenBank/DDBJ databases">
        <title>Survivors Of The Sea: Transcriptome response of Skeletonema marinoi to long-term dormancy.</title>
        <authorList>
            <person name="Pinder M.I.M."/>
            <person name="Kourtchenko O."/>
            <person name="Robertson E.K."/>
            <person name="Larsson T."/>
            <person name="Maumus F."/>
            <person name="Osuna-Cruz C.M."/>
            <person name="Vancaester E."/>
            <person name="Stenow R."/>
            <person name="Vandepoele K."/>
            <person name="Ploug H."/>
            <person name="Bruchert V."/>
            <person name="Godhe A."/>
            <person name="Topel M."/>
        </authorList>
    </citation>
    <scope>NUCLEOTIDE SEQUENCE</scope>
    <source>
        <strain evidence="12">R05AC</strain>
    </source>
</reference>
<dbReference type="Proteomes" id="UP001224775">
    <property type="component" value="Unassembled WGS sequence"/>
</dbReference>
<comment type="similarity">
    <text evidence="1">Belongs to the ABC transporter superfamily. ABCD family. Peroxisomal fatty acyl CoA transporter (TC 3.A.1.203) subfamily.</text>
</comment>
<dbReference type="SMART" id="SM00382">
    <property type="entry name" value="AAA"/>
    <property type="match status" value="1"/>
</dbReference>
<evidence type="ECO:0000256" key="1">
    <source>
        <dbReference type="ARBA" id="ARBA00008575"/>
    </source>
</evidence>
<evidence type="ECO:0000259" key="10">
    <source>
        <dbReference type="PROSITE" id="PS50893"/>
    </source>
</evidence>
<feature type="transmembrane region" description="Helical" evidence="9">
    <location>
        <begin position="161"/>
        <end position="182"/>
    </location>
</feature>
<evidence type="ECO:0000256" key="9">
    <source>
        <dbReference type="SAM" id="Phobius"/>
    </source>
</evidence>
<feature type="transmembrane region" description="Helical" evidence="9">
    <location>
        <begin position="321"/>
        <end position="344"/>
    </location>
</feature>
<proteinExistence type="inferred from homology"/>
<dbReference type="PANTHER" id="PTHR11384:SF59">
    <property type="entry name" value="LYSOSOMAL COBALAMIN TRANSPORTER ABCD4"/>
    <property type="match status" value="1"/>
</dbReference>
<dbReference type="CDD" id="cd03223">
    <property type="entry name" value="ABCD_peroxisomal_ALDP"/>
    <property type="match status" value="1"/>
</dbReference>
<dbReference type="InterPro" id="IPR050835">
    <property type="entry name" value="ABC_transporter_sub-D"/>
</dbReference>
<name>A0AAD8YMJ9_9STRA</name>
<dbReference type="GO" id="GO:0016020">
    <property type="term" value="C:membrane"/>
    <property type="evidence" value="ECO:0007669"/>
    <property type="project" value="InterPro"/>
</dbReference>
<keyword evidence="2" id="KW-0813">Transport</keyword>
<evidence type="ECO:0000256" key="2">
    <source>
        <dbReference type="ARBA" id="ARBA00022448"/>
    </source>
</evidence>
<dbReference type="InterPro" id="IPR017871">
    <property type="entry name" value="ABC_transporter-like_CS"/>
</dbReference>
<keyword evidence="13" id="KW-1185">Reference proteome</keyword>
<keyword evidence="3 9" id="KW-0812">Transmembrane</keyword>
<keyword evidence="6 9" id="KW-1133">Transmembrane helix</keyword>
<accession>A0AAD8YMJ9</accession>
<dbReference type="Gene3D" id="3.40.50.300">
    <property type="entry name" value="P-loop containing nucleotide triphosphate hydrolases"/>
    <property type="match status" value="1"/>
</dbReference>
<dbReference type="SUPFAM" id="SSF90123">
    <property type="entry name" value="ABC transporter transmembrane region"/>
    <property type="match status" value="1"/>
</dbReference>
<dbReference type="GO" id="GO:0005524">
    <property type="term" value="F:ATP binding"/>
    <property type="evidence" value="ECO:0007669"/>
    <property type="project" value="UniProtKB-KW"/>
</dbReference>
<dbReference type="PROSITE" id="PS50929">
    <property type="entry name" value="ABC_TM1F"/>
    <property type="match status" value="1"/>
</dbReference>
<evidence type="ECO:0000259" key="11">
    <source>
        <dbReference type="PROSITE" id="PS50929"/>
    </source>
</evidence>
<evidence type="ECO:0000256" key="5">
    <source>
        <dbReference type="ARBA" id="ARBA00022840"/>
    </source>
</evidence>
<dbReference type="InterPro" id="IPR036640">
    <property type="entry name" value="ABC1_TM_sf"/>
</dbReference>
<comment type="caution">
    <text evidence="12">The sequence shown here is derived from an EMBL/GenBank/DDBJ whole genome shotgun (WGS) entry which is preliminary data.</text>
</comment>
<dbReference type="PROSITE" id="PS00211">
    <property type="entry name" value="ABC_TRANSPORTER_1"/>
    <property type="match status" value="1"/>
</dbReference>
<protein>
    <submittedName>
        <fullName evidence="12">ABC transporter</fullName>
    </submittedName>
</protein>
<dbReference type="GO" id="GO:0140359">
    <property type="term" value="F:ABC-type transporter activity"/>
    <property type="evidence" value="ECO:0007669"/>
    <property type="project" value="InterPro"/>
</dbReference>
<dbReference type="Pfam" id="PF06472">
    <property type="entry name" value="ABC_membrane_2"/>
    <property type="match status" value="1"/>
</dbReference>